<dbReference type="GO" id="GO:0016301">
    <property type="term" value="F:kinase activity"/>
    <property type="evidence" value="ECO:0007669"/>
    <property type="project" value="UniProtKB-KW"/>
</dbReference>
<keyword evidence="1" id="KW-0808">Transferase</keyword>
<dbReference type="AlphaFoldDB" id="A0A5P8M0S8"/>
<evidence type="ECO:0000313" key="1">
    <source>
        <dbReference type="EMBL" id="QFR22086.1"/>
    </source>
</evidence>
<proteinExistence type="predicted"/>
<reference evidence="1 2" key="1">
    <citation type="submission" date="2019-10" db="EMBL/GenBank/DDBJ databases">
        <title>The completed genome of Lactobacillus harbinensis M1.</title>
        <authorList>
            <person name="Zheng Y."/>
        </authorList>
    </citation>
    <scope>NUCLEOTIDE SEQUENCE [LARGE SCALE GENOMIC DNA]</scope>
    <source>
        <strain evidence="1 2">M1</strain>
    </source>
</reference>
<dbReference type="SUPFAM" id="SSF52540">
    <property type="entry name" value="P-loop containing nucleoside triphosphate hydrolases"/>
    <property type="match status" value="1"/>
</dbReference>
<dbReference type="Proteomes" id="UP000326779">
    <property type="component" value="Chromosome"/>
</dbReference>
<dbReference type="InterPro" id="IPR027417">
    <property type="entry name" value="P-loop_NTPase"/>
</dbReference>
<dbReference type="EMBL" id="CP045143">
    <property type="protein sequence ID" value="QFR22086.1"/>
    <property type="molecule type" value="Genomic_DNA"/>
</dbReference>
<dbReference type="Gene3D" id="3.40.50.300">
    <property type="entry name" value="P-loop containing nucleotide triphosphate hydrolases"/>
    <property type="match status" value="1"/>
</dbReference>
<organism evidence="1 2">
    <name type="scientific">Schleiferilactobacillus harbinensis</name>
    <dbReference type="NCBI Taxonomy" id="304207"/>
    <lineage>
        <taxon>Bacteria</taxon>
        <taxon>Bacillati</taxon>
        <taxon>Bacillota</taxon>
        <taxon>Bacilli</taxon>
        <taxon>Lactobacillales</taxon>
        <taxon>Lactobacillaceae</taxon>
        <taxon>Schleiferilactobacillus</taxon>
    </lineage>
</organism>
<protein>
    <submittedName>
        <fullName evidence="1">Adenylyl-sulfate kinase</fullName>
    </submittedName>
</protein>
<gene>
    <name evidence="1" type="ORF">D1010_00740</name>
</gene>
<evidence type="ECO:0000313" key="2">
    <source>
        <dbReference type="Proteomes" id="UP000326779"/>
    </source>
</evidence>
<dbReference type="RefSeq" id="WP_152260044.1">
    <property type="nucleotide sequence ID" value="NZ_CP045143.1"/>
</dbReference>
<keyword evidence="1" id="KW-0418">Kinase</keyword>
<dbReference type="KEGG" id="lhb:D1010_00740"/>
<accession>A0A5P8M0S8</accession>
<name>A0A5P8M0S8_9LACO</name>
<sequence length="188" mass="20335">MGATEVTPVLSISGISGGGKSTLVQAVRDHLPGAGVVRFDDFSFDQRPEAPAAAVTVADPIRAFNQYDLTDLAAAIQAAQQNHAIVIVDYPFGRVNRQIAPLIDLAFYVQTPLDVAFARALRRDYAAADTTKADILAWAKAYLTQARPLFVVHDTVVSQHVDQVIDGMRPLAEKVKTIVDALRAQQLI</sequence>